<evidence type="ECO:0000259" key="1">
    <source>
        <dbReference type="PROSITE" id="PS51192"/>
    </source>
</evidence>
<keyword evidence="3" id="KW-1185">Reference proteome</keyword>
<name>A0ABR0LV60_9PEZI</name>
<dbReference type="SMART" id="SM00487">
    <property type="entry name" value="DEXDc"/>
    <property type="match status" value="1"/>
</dbReference>
<dbReference type="InterPro" id="IPR011545">
    <property type="entry name" value="DEAD/DEAH_box_helicase_dom"/>
</dbReference>
<feature type="non-terminal residue" evidence="2">
    <location>
        <position position="309"/>
    </location>
</feature>
<dbReference type="PANTHER" id="PTHR47957:SF3">
    <property type="entry name" value="ATP-DEPENDENT HELICASE HRQ1"/>
    <property type="match status" value="1"/>
</dbReference>
<proteinExistence type="predicted"/>
<dbReference type="InterPro" id="IPR014001">
    <property type="entry name" value="Helicase_ATP-bd"/>
</dbReference>
<feature type="non-terminal residue" evidence="2">
    <location>
        <position position="1"/>
    </location>
</feature>
<dbReference type="EMBL" id="JAVRRA010009765">
    <property type="protein sequence ID" value="KAK5245256.1"/>
    <property type="molecule type" value="Genomic_DNA"/>
</dbReference>
<organism evidence="2 3">
    <name type="scientific">Cryomyces antarcticus</name>
    <dbReference type="NCBI Taxonomy" id="329879"/>
    <lineage>
        <taxon>Eukaryota</taxon>
        <taxon>Fungi</taxon>
        <taxon>Dikarya</taxon>
        <taxon>Ascomycota</taxon>
        <taxon>Pezizomycotina</taxon>
        <taxon>Dothideomycetes</taxon>
        <taxon>Dothideomycetes incertae sedis</taxon>
        <taxon>Cryomyces</taxon>
    </lineage>
</organism>
<dbReference type="InterPro" id="IPR027417">
    <property type="entry name" value="P-loop_NTPase"/>
</dbReference>
<dbReference type="Proteomes" id="UP001357485">
    <property type="component" value="Unassembled WGS sequence"/>
</dbReference>
<keyword evidence="2" id="KW-0378">Hydrolase</keyword>
<dbReference type="SUPFAM" id="SSF52540">
    <property type="entry name" value="P-loop containing nucleoside triphosphate hydrolases"/>
    <property type="match status" value="1"/>
</dbReference>
<evidence type="ECO:0000313" key="3">
    <source>
        <dbReference type="Proteomes" id="UP001357485"/>
    </source>
</evidence>
<keyword evidence="2" id="KW-0547">Nucleotide-binding</keyword>
<evidence type="ECO:0000313" key="2">
    <source>
        <dbReference type="EMBL" id="KAK5245256.1"/>
    </source>
</evidence>
<sequence length="309" mass="35024">ARLPASIPNERDTIPEIVSEIKTLEWYTGQIVPDGHRVFDPQPPIYGELNFEMSQNLVNALYNTRGITQLYSHQAEAINNLYDGHNVIVSTSTSSGKSLIYQIPVLHELENDPNSRAMYIFPTKALAQDQRRSLKDLLRFMDGLQDLVVETFDGDTAMPDRNHIRDEARIIFTNPDMLHITVLPQEESWRTFLQNLKFVVVDELHVYNGLFGSHVALIMRRLRRICAAVGNRHIKFISCSATVANPEEHMKTIFGVDQVKLTDFDGSPSGRKEFLCWNTPFKDPADPTSGRGNTLVEAAKLFCQLILRG</sequence>
<dbReference type="PROSITE" id="PS51192">
    <property type="entry name" value="HELICASE_ATP_BIND_1"/>
    <property type="match status" value="1"/>
</dbReference>
<accession>A0ABR0LV60</accession>
<dbReference type="GO" id="GO:0004386">
    <property type="term" value="F:helicase activity"/>
    <property type="evidence" value="ECO:0007669"/>
    <property type="project" value="UniProtKB-KW"/>
</dbReference>
<dbReference type="Gene3D" id="3.40.50.300">
    <property type="entry name" value="P-loop containing nucleotide triphosphate hydrolases"/>
    <property type="match status" value="1"/>
</dbReference>
<protein>
    <submittedName>
        <fullName evidence="2">ATP-dependent 3'-5' DNA helicase</fullName>
    </submittedName>
</protein>
<comment type="caution">
    <text evidence="2">The sequence shown here is derived from an EMBL/GenBank/DDBJ whole genome shotgun (WGS) entry which is preliminary data.</text>
</comment>
<keyword evidence="2" id="KW-0347">Helicase</keyword>
<dbReference type="Pfam" id="PF00270">
    <property type="entry name" value="DEAD"/>
    <property type="match status" value="1"/>
</dbReference>
<feature type="domain" description="Helicase ATP-binding" evidence="1">
    <location>
        <begin position="78"/>
        <end position="261"/>
    </location>
</feature>
<dbReference type="PANTHER" id="PTHR47957">
    <property type="entry name" value="ATP-DEPENDENT HELICASE HRQ1"/>
    <property type="match status" value="1"/>
</dbReference>
<keyword evidence="2" id="KW-0067">ATP-binding</keyword>
<gene>
    <name evidence="2" type="primary">HRQ1_2</name>
    <name evidence="2" type="ORF">LTR16_007359</name>
</gene>
<reference evidence="2 3" key="1">
    <citation type="submission" date="2023-08" db="EMBL/GenBank/DDBJ databases">
        <title>Black Yeasts Isolated from many extreme environments.</title>
        <authorList>
            <person name="Coleine C."/>
            <person name="Stajich J.E."/>
            <person name="Selbmann L."/>
        </authorList>
    </citation>
    <scope>NUCLEOTIDE SEQUENCE [LARGE SCALE GENOMIC DNA]</scope>
    <source>
        <strain evidence="2 3">CCFEE 536</strain>
    </source>
</reference>
<dbReference type="CDD" id="cd17923">
    <property type="entry name" value="DEXHc_Hrq1-like"/>
    <property type="match status" value="1"/>
</dbReference>